<keyword evidence="3" id="KW-1185">Reference proteome</keyword>
<name>A0ABR1THU8_9PEZI</name>
<evidence type="ECO:0000313" key="3">
    <source>
        <dbReference type="Proteomes" id="UP001446871"/>
    </source>
</evidence>
<dbReference type="EMBL" id="JAQQWM010000009">
    <property type="protein sequence ID" value="KAK8046199.1"/>
    <property type="molecule type" value="Genomic_DNA"/>
</dbReference>
<dbReference type="Proteomes" id="UP001446871">
    <property type="component" value="Unassembled WGS sequence"/>
</dbReference>
<feature type="domain" description="F-box" evidence="1">
    <location>
        <begin position="2"/>
        <end position="54"/>
    </location>
</feature>
<dbReference type="Pfam" id="PF12937">
    <property type="entry name" value="F-box-like"/>
    <property type="match status" value="1"/>
</dbReference>
<accession>A0ABR1THU8</accession>
<gene>
    <name evidence="2" type="ORF">PG996_014263</name>
</gene>
<dbReference type="SUPFAM" id="SSF81383">
    <property type="entry name" value="F-box domain"/>
    <property type="match status" value="1"/>
</dbReference>
<dbReference type="PROSITE" id="PS50181">
    <property type="entry name" value="FBOX"/>
    <property type="match status" value="1"/>
</dbReference>
<dbReference type="InterPro" id="IPR036047">
    <property type="entry name" value="F-box-like_dom_sf"/>
</dbReference>
<reference evidence="2 3" key="1">
    <citation type="submission" date="2023-01" db="EMBL/GenBank/DDBJ databases">
        <title>Analysis of 21 Apiospora genomes using comparative genomics revels a genus with tremendous synthesis potential of carbohydrate active enzymes and secondary metabolites.</title>
        <authorList>
            <person name="Sorensen T."/>
        </authorList>
    </citation>
    <scope>NUCLEOTIDE SEQUENCE [LARGE SCALE GENOMIC DNA]</scope>
    <source>
        <strain evidence="2 3">CBS 83171</strain>
    </source>
</reference>
<comment type="caution">
    <text evidence="2">The sequence shown here is derived from an EMBL/GenBank/DDBJ whole genome shotgun (WGS) entry which is preliminary data.</text>
</comment>
<dbReference type="InterPro" id="IPR001810">
    <property type="entry name" value="F-box_dom"/>
</dbReference>
<evidence type="ECO:0000259" key="1">
    <source>
        <dbReference type="PROSITE" id="PS50181"/>
    </source>
</evidence>
<organism evidence="2 3">
    <name type="scientific">Apiospora saccharicola</name>
    <dbReference type="NCBI Taxonomy" id="335842"/>
    <lineage>
        <taxon>Eukaryota</taxon>
        <taxon>Fungi</taxon>
        <taxon>Dikarya</taxon>
        <taxon>Ascomycota</taxon>
        <taxon>Pezizomycotina</taxon>
        <taxon>Sordariomycetes</taxon>
        <taxon>Xylariomycetidae</taxon>
        <taxon>Amphisphaeriales</taxon>
        <taxon>Apiosporaceae</taxon>
        <taxon>Apiospora</taxon>
    </lineage>
</organism>
<evidence type="ECO:0000313" key="2">
    <source>
        <dbReference type="EMBL" id="KAK8046199.1"/>
    </source>
</evidence>
<protein>
    <recommendedName>
        <fullName evidence="1">F-box domain-containing protein</fullName>
    </recommendedName>
</protein>
<sequence length="606" mass="66903">MAAPFLALPTELATVIVTQLDISDLLRLSKTCKNLHAFAQPFLLDTVTLAYNPATATPNQSRPFSSLLRLLVRRNGPAPLVRHLKIVCPGKDGVAGPLVFNPDEWWDENRLLFDDVLEELQMPEREDWRRALRDGETKALVALVLAYCTELESLEAAPEILFATSPDGSDNWLLRMSRHLLGVHSLPATSTGLRKLRCINIPPEQWSDGRESVSPADISSWRSPKAKAKMIRGRTTRSEDWGRNTPQWKIANEGGNLDLALLLFYLPALEDLSLPLPFSNKEREFHRALGIGHGVDDGFWPLGTPPRASRLTTLHVRLQYAPEATLETILASTPALRTLHIVLNAPSTTTPVDCTAVRRALYQVEPTLESLTLAVSLFPDEACDPQNLGRVLKGRLGGGQFAQGFPALKSLHTSLPVLFGQSSSENQYVLTPGDTDWWSYDEDDEDECAVKGIKSADDPYHDMMLSATAELCGLLPQNLEALTIKDDLWFYDALPAWSGGKRTLGLLMAYATGSPISPRVPPQGLPLPRLHASSREAGDAGVSEWGPWKTATPRLRALNVSFKDEGTWCWDDEPGISQIAHLRWGCASQGLECRDIRPSSAPSRRI</sequence>
<proteinExistence type="predicted"/>